<evidence type="ECO:0000313" key="4">
    <source>
        <dbReference type="Proteomes" id="UP000077381"/>
    </source>
</evidence>
<dbReference type="InterPro" id="IPR011067">
    <property type="entry name" value="Plasmid_toxin/cell-grow_inhib"/>
</dbReference>
<dbReference type="Pfam" id="PF02452">
    <property type="entry name" value="PemK_toxin"/>
    <property type="match status" value="1"/>
</dbReference>
<dbReference type="SUPFAM" id="SSF50118">
    <property type="entry name" value="Cell growth inhibitor/plasmid maintenance toxic component"/>
    <property type="match status" value="1"/>
</dbReference>
<reference evidence="3 4" key="1">
    <citation type="submission" date="2015-12" db="EMBL/GenBank/DDBJ databases">
        <title>Genome sequence of Streptomyces sp. G25.</title>
        <authorList>
            <person name="Poehlein A."/>
            <person name="Roettig A."/>
            <person name="Hiessl S."/>
            <person name="Hauschild P."/>
            <person name="Schauer J."/>
            <person name="Madkour M.H."/>
            <person name="Al-Ansari A.M."/>
            <person name="Almakishah N.H."/>
            <person name="Steinbuechel A."/>
            <person name="Daniel R."/>
        </authorList>
    </citation>
    <scope>NUCLEOTIDE SEQUENCE [LARGE SCALE GENOMIC DNA]</scope>
    <source>
        <strain evidence="4">G25(2015)</strain>
    </source>
</reference>
<dbReference type="AlphaFoldDB" id="A0A177HFD0"/>
<dbReference type="InterPro" id="IPR003477">
    <property type="entry name" value="PemK-like"/>
</dbReference>
<dbReference type="Proteomes" id="UP000077381">
    <property type="component" value="Unassembled WGS sequence"/>
</dbReference>
<comment type="similarity">
    <text evidence="1">Belongs to the PemK/MazF family.</text>
</comment>
<proteinExistence type="inferred from homology"/>
<evidence type="ECO:0000313" key="3">
    <source>
        <dbReference type="EMBL" id="OAH09319.1"/>
    </source>
</evidence>
<keyword evidence="2" id="KW-1277">Toxin-antitoxin system</keyword>
<keyword evidence="4" id="KW-1185">Reference proteome</keyword>
<dbReference type="PATRIC" id="fig|1716141.3.peg.7846"/>
<gene>
    <name evidence="3" type="ORF">STSP_74030</name>
</gene>
<dbReference type="OrthoDB" id="4230019at2"/>
<evidence type="ECO:0000256" key="2">
    <source>
        <dbReference type="ARBA" id="ARBA00022649"/>
    </source>
</evidence>
<dbReference type="Gene3D" id="2.30.30.110">
    <property type="match status" value="1"/>
</dbReference>
<evidence type="ECO:0000256" key="1">
    <source>
        <dbReference type="ARBA" id="ARBA00007521"/>
    </source>
</evidence>
<protein>
    <submittedName>
        <fullName evidence="3">PemK-like protein</fullName>
    </submittedName>
</protein>
<organism evidence="3 4">
    <name type="scientific">Streptomyces jeddahensis</name>
    <dbReference type="NCBI Taxonomy" id="1716141"/>
    <lineage>
        <taxon>Bacteria</taxon>
        <taxon>Bacillati</taxon>
        <taxon>Actinomycetota</taxon>
        <taxon>Actinomycetes</taxon>
        <taxon>Kitasatosporales</taxon>
        <taxon>Streptomycetaceae</taxon>
        <taxon>Streptomyces</taxon>
    </lineage>
</organism>
<sequence length="105" mass="11855">MRQLKRGQVWTVPTVGRDRTVVIVQNDHVAELHPGAVLCALIDTTGDRRESLVTVRVTVPLRGVVLAPDLYNFRHSRFEQGKYHGDVPDEQMERVDIALRAVLSL</sequence>
<dbReference type="RefSeq" id="WP_067285545.1">
    <property type="nucleotide sequence ID" value="NZ_LOHS01000206.1"/>
</dbReference>
<dbReference type="STRING" id="1716141.STSP_74030"/>
<dbReference type="EMBL" id="LOHS01000206">
    <property type="protein sequence ID" value="OAH09319.1"/>
    <property type="molecule type" value="Genomic_DNA"/>
</dbReference>
<name>A0A177HFD0_9ACTN</name>
<accession>A0A177HFD0</accession>
<dbReference type="GO" id="GO:0003677">
    <property type="term" value="F:DNA binding"/>
    <property type="evidence" value="ECO:0007669"/>
    <property type="project" value="InterPro"/>
</dbReference>
<comment type="caution">
    <text evidence="3">The sequence shown here is derived from an EMBL/GenBank/DDBJ whole genome shotgun (WGS) entry which is preliminary data.</text>
</comment>